<feature type="transmembrane region" description="Helical" evidence="1">
    <location>
        <begin position="88"/>
        <end position="106"/>
    </location>
</feature>
<keyword evidence="1" id="KW-0812">Transmembrane</keyword>
<evidence type="ECO:0000256" key="1">
    <source>
        <dbReference type="SAM" id="Phobius"/>
    </source>
</evidence>
<name>A0A6A8D7R3_9BACI</name>
<comment type="caution">
    <text evidence="2">The sequence shown here is derived from an EMBL/GenBank/DDBJ whole genome shotgun (WGS) entry which is preliminary data.</text>
</comment>
<keyword evidence="1" id="KW-1133">Transmembrane helix</keyword>
<protein>
    <submittedName>
        <fullName evidence="2">Uncharacterized protein</fullName>
    </submittedName>
</protein>
<dbReference type="Proteomes" id="UP000799092">
    <property type="component" value="Unassembled WGS sequence"/>
</dbReference>
<dbReference type="EMBL" id="WJNG01000002">
    <property type="protein sequence ID" value="MRH41793.1"/>
    <property type="molecule type" value="Genomic_DNA"/>
</dbReference>
<dbReference type="AlphaFoldDB" id="A0A6A8D7R3"/>
<sequence length="120" mass="14009">MDQQQPDYDLVYKQDQYRIFQKASFWYWGLLLFLSGLAFFYLNILPAIVLAFLLFTLSIPINLRRLMYFLVSIGITVLLMFITNITFAIIIGIIATVICVVNNKYVNLKQKTNKYYSNAS</sequence>
<evidence type="ECO:0000313" key="3">
    <source>
        <dbReference type="Proteomes" id="UP000799092"/>
    </source>
</evidence>
<evidence type="ECO:0000313" key="2">
    <source>
        <dbReference type="EMBL" id="MRH41793.1"/>
    </source>
</evidence>
<keyword evidence="3" id="KW-1185">Reference proteome</keyword>
<proteinExistence type="predicted"/>
<organism evidence="2 3">
    <name type="scientific">Aquibacillus halophilus</name>
    <dbReference type="NCBI Taxonomy" id="930132"/>
    <lineage>
        <taxon>Bacteria</taxon>
        <taxon>Bacillati</taxon>
        <taxon>Bacillota</taxon>
        <taxon>Bacilli</taxon>
        <taxon>Bacillales</taxon>
        <taxon>Bacillaceae</taxon>
        <taxon>Aquibacillus</taxon>
    </lineage>
</organism>
<feature type="transmembrane region" description="Helical" evidence="1">
    <location>
        <begin position="25"/>
        <end position="54"/>
    </location>
</feature>
<dbReference type="RefSeq" id="WP_153735415.1">
    <property type="nucleotide sequence ID" value="NZ_WJNG01000002.1"/>
</dbReference>
<reference evidence="2" key="1">
    <citation type="submission" date="2019-11" db="EMBL/GenBank/DDBJ databases">
        <authorList>
            <person name="Li J."/>
        </authorList>
    </citation>
    <scope>NUCLEOTIDE SEQUENCE</scope>
    <source>
        <strain evidence="2">B6B</strain>
    </source>
</reference>
<gene>
    <name evidence="2" type="ORF">GH741_03795</name>
</gene>
<keyword evidence="1" id="KW-0472">Membrane</keyword>
<accession>A0A6A8D7R3</accession>